<evidence type="ECO:0000256" key="2">
    <source>
        <dbReference type="SAM" id="SignalP"/>
    </source>
</evidence>
<accession>A0AAV2BP18</accession>
<dbReference type="AlphaFoldDB" id="A0AAV2BP18"/>
<keyword evidence="4" id="KW-1185">Reference proteome</keyword>
<evidence type="ECO:0000313" key="3">
    <source>
        <dbReference type="EMBL" id="CAL1297516.1"/>
    </source>
</evidence>
<protein>
    <recommendedName>
        <fullName evidence="5">Secreted protein</fullName>
    </recommendedName>
</protein>
<evidence type="ECO:0008006" key="5">
    <source>
        <dbReference type="Google" id="ProtNLM"/>
    </source>
</evidence>
<feature type="signal peptide" evidence="2">
    <location>
        <begin position="1"/>
        <end position="20"/>
    </location>
</feature>
<keyword evidence="2" id="KW-0732">Signal</keyword>
<comment type="caution">
    <text evidence="3">The sequence shown here is derived from an EMBL/GenBank/DDBJ whole genome shotgun (WGS) entry which is preliminary data.</text>
</comment>
<feature type="compositionally biased region" description="Polar residues" evidence="1">
    <location>
        <begin position="78"/>
        <end position="91"/>
    </location>
</feature>
<dbReference type="EMBL" id="CAXIEN010000427">
    <property type="protein sequence ID" value="CAL1297516.1"/>
    <property type="molecule type" value="Genomic_DNA"/>
</dbReference>
<dbReference type="Proteomes" id="UP001497382">
    <property type="component" value="Unassembled WGS sequence"/>
</dbReference>
<reference evidence="3 4" key="1">
    <citation type="submission" date="2024-04" db="EMBL/GenBank/DDBJ databases">
        <authorList>
            <person name="Rising A."/>
            <person name="Reimegard J."/>
            <person name="Sonavane S."/>
            <person name="Akerstrom W."/>
            <person name="Nylinder S."/>
            <person name="Hedman E."/>
            <person name="Kallberg Y."/>
        </authorList>
    </citation>
    <scope>NUCLEOTIDE SEQUENCE [LARGE SCALE GENOMIC DNA]</scope>
</reference>
<feature type="region of interest" description="Disordered" evidence="1">
    <location>
        <begin position="78"/>
        <end position="100"/>
    </location>
</feature>
<name>A0AAV2BP18_9ARAC</name>
<feature type="chain" id="PRO_5043516863" description="Secreted protein" evidence="2">
    <location>
        <begin position="21"/>
        <end position="100"/>
    </location>
</feature>
<organism evidence="3 4">
    <name type="scientific">Larinioides sclopetarius</name>
    <dbReference type="NCBI Taxonomy" id="280406"/>
    <lineage>
        <taxon>Eukaryota</taxon>
        <taxon>Metazoa</taxon>
        <taxon>Ecdysozoa</taxon>
        <taxon>Arthropoda</taxon>
        <taxon>Chelicerata</taxon>
        <taxon>Arachnida</taxon>
        <taxon>Araneae</taxon>
        <taxon>Araneomorphae</taxon>
        <taxon>Entelegynae</taxon>
        <taxon>Araneoidea</taxon>
        <taxon>Araneidae</taxon>
        <taxon>Larinioides</taxon>
    </lineage>
</organism>
<evidence type="ECO:0000256" key="1">
    <source>
        <dbReference type="SAM" id="MobiDB-lite"/>
    </source>
</evidence>
<gene>
    <name evidence="3" type="ORF">LARSCL_LOCUS20343</name>
</gene>
<proteinExistence type="predicted"/>
<sequence>MRTMLVAIKRVWLFLHLVTPRRFNKTLNLTPKAKRYRTTHRIFTKTRRQTKSKDPIWWRDFFSLRGEFFGCWGTQTGSKSSGAENFQQTENGVARPVNPT</sequence>
<evidence type="ECO:0000313" key="4">
    <source>
        <dbReference type="Proteomes" id="UP001497382"/>
    </source>
</evidence>